<feature type="compositionally biased region" description="Basic and acidic residues" evidence="1">
    <location>
        <begin position="416"/>
        <end position="426"/>
    </location>
</feature>
<sequence>MALRKSEPLDKNTTKSSPPTDTDVKYIDREIQDEPIDFSKKTKWSDSQELSSPPSHLLHTPLSYNFPNNRERPLILQPPYTPTNGPSTSQSCIPHSSVLNRLNSLDRGESLRNGNMSSPPRRKEMLKRWKNKSSVEEVLKNRSPAKPFPAFYGQWNDTIRRSERQSTVGEISKPTLSSKSQVLFENNREFSNTNFPQVESEEMLREHRRKEQFCSGNFTGPINHQRFMSAPMVNSSLGSNTVRNGSSNTQNHYVSSHTQRRCSDEAFLPGTINHQILMSAPVANSLSRAKTLRNGSSNAHNYHISSYTQRRRSDEAPSFSPSFRESTFLPGHESSNSFEEAPGIPVRSSDSSSSPSFLPPPSNGVSPEDPGSQLTTPNFFDGSLTFRSGIWVNVTPQPTHTQNQPSGHDEEPDGNCDAKGRVKGRDGQNQSNVPDEQPDGISNSEGRAKRRKGQPVPEEEKDEKYLKKRGKNNKAAYLSRKRRREREQQTQNELKRTREENEVLKLNCQVMKCKFSMVEKFICNPCFLKLRSFPLGLNLLSPPMDKH</sequence>
<feature type="compositionally biased region" description="Basic and acidic residues" evidence="1">
    <location>
        <begin position="1"/>
        <end position="13"/>
    </location>
</feature>
<gene>
    <name evidence="3" type="ORF">TNCT_694041</name>
</gene>
<feature type="region of interest" description="Disordered" evidence="1">
    <location>
        <begin position="1"/>
        <end position="63"/>
    </location>
</feature>
<feature type="region of interest" description="Disordered" evidence="1">
    <location>
        <begin position="395"/>
        <end position="495"/>
    </location>
</feature>
<proteinExistence type="predicted"/>
<feature type="compositionally biased region" description="Polar residues" evidence="1">
    <location>
        <begin position="427"/>
        <end position="445"/>
    </location>
</feature>
<dbReference type="EMBL" id="BMAO01029966">
    <property type="protein sequence ID" value="GFQ64796.1"/>
    <property type="molecule type" value="Genomic_DNA"/>
</dbReference>
<dbReference type="AlphaFoldDB" id="A0A8X6EYW4"/>
<feature type="compositionally biased region" description="Polar residues" evidence="1">
    <location>
        <begin position="292"/>
        <end position="308"/>
    </location>
</feature>
<feature type="compositionally biased region" description="Polar residues" evidence="1">
    <location>
        <begin position="395"/>
        <end position="406"/>
    </location>
</feature>
<evidence type="ECO:0000259" key="2">
    <source>
        <dbReference type="PROSITE" id="PS50217"/>
    </source>
</evidence>
<dbReference type="Proteomes" id="UP000887116">
    <property type="component" value="Unassembled WGS sequence"/>
</dbReference>
<feature type="compositionally biased region" description="Basic and acidic residues" evidence="1">
    <location>
        <begin position="485"/>
        <end position="495"/>
    </location>
</feature>
<feature type="region of interest" description="Disordered" evidence="1">
    <location>
        <begin position="292"/>
        <end position="380"/>
    </location>
</feature>
<keyword evidence="4" id="KW-1185">Reference proteome</keyword>
<protein>
    <recommendedName>
        <fullName evidence="2">BZIP domain-containing protein</fullName>
    </recommendedName>
</protein>
<feature type="domain" description="BZIP" evidence="2">
    <location>
        <begin position="462"/>
        <end position="505"/>
    </location>
</feature>
<accession>A0A8X6EYW4</accession>
<dbReference type="InterPro" id="IPR004827">
    <property type="entry name" value="bZIP"/>
</dbReference>
<dbReference type="InterPro" id="IPR046347">
    <property type="entry name" value="bZIP_sf"/>
</dbReference>
<comment type="caution">
    <text evidence="3">The sequence shown here is derived from an EMBL/GenBank/DDBJ whole genome shotgun (WGS) entry which is preliminary data.</text>
</comment>
<evidence type="ECO:0000313" key="4">
    <source>
        <dbReference type="Proteomes" id="UP000887116"/>
    </source>
</evidence>
<evidence type="ECO:0000313" key="3">
    <source>
        <dbReference type="EMBL" id="GFQ64796.1"/>
    </source>
</evidence>
<reference evidence="3" key="1">
    <citation type="submission" date="2020-07" db="EMBL/GenBank/DDBJ databases">
        <title>Multicomponent nature underlies the extraordinary mechanical properties of spider dragline silk.</title>
        <authorList>
            <person name="Kono N."/>
            <person name="Nakamura H."/>
            <person name="Mori M."/>
            <person name="Yoshida Y."/>
            <person name="Ohtoshi R."/>
            <person name="Malay A.D."/>
            <person name="Moran D.A.P."/>
            <person name="Tomita M."/>
            <person name="Numata K."/>
            <person name="Arakawa K."/>
        </authorList>
    </citation>
    <scope>NUCLEOTIDE SEQUENCE</scope>
</reference>
<feature type="compositionally biased region" description="Basic and acidic residues" evidence="1">
    <location>
        <begin position="22"/>
        <end position="46"/>
    </location>
</feature>
<feature type="compositionally biased region" description="Low complexity" evidence="1">
    <location>
        <begin position="342"/>
        <end position="356"/>
    </location>
</feature>
<dbReference type="OrthoDB" id="10598178at2759"/>
<name>A0A8X6EYW4_TRICU</name>
<feature type="region of interest" description="Disordered" evidence="1">
    <location>
        <begin position="107"/>
        <end position="128"/>
    </location>
</feature>
<dbReference type="SUPFAM" id="SSF57959">
    <property type="entry name" value="Leucine zipper domain"/>
    <property type="match status" value="1"/>
</dbReference>
<evidence type="ECO:0000256" key="1">
    <source>
        <dbReference type="SAM" id="MobiDB-lite"/>
    </source>
</evidence>
<dbReference type="Pfam" id="PF07716">
    <property type="entry name" value="bZIP_2"/>
    <property type="match status" value="1"/>
</dbReference>
<dbReference type="GO" id="GO:0003700">
    <property type="term" value="F:DNA-binding transcription factor activity"/>
    <property type="evidence" value="ECO:0007669"/>
    <property type="project" value="InterPro"/>
</dbReference>
<dbReference type="Gene3D" id="1.20.5.170">
    <property type="match status" value="1"/>
</dbReference>
<dbReference type="PROSITE" id="PS50217">
    <property type="entry name" value="BZIP"/>
    <property type="match status" value="1"/>
</dbReference>
<organism evidence="3 4">
    <name type="scientific">Trichonephila clavata</name>
    <name type="common">Joro spider</name>
    <name type="synonym">Nephila clavata</name>
    <dbReference type="NCBI Taxonomy" id="2740835"/>
    <lineage>
        <taxon>Eukaryota</taxon>
        <taxon>Metazoa</taxon>
        <taxon>Ecdysozoa</taxon>
        <taxon>Arthropoda</taxon>
        <taxon>Chelicerata</taxon>
        <taxon>Arachnida</taxon>
        <taxon>Araneae</taxon>
        <taxon>Araneomorphae</taxon>
        <taxon>Entelegynae</taxon>
        <taxon>Araneoidea</taxon>
        <taxon>Nephilidae</taxon>
        <taxon>Trichonephila</taxon>
    </lineage>
</organism>